<evidence type="ECO:0000313" key="1">
    <source>
        <dbReference type="EMBL" id="NWJ43466.1"/>
    </source>
</evidence>
<reference evidence="1 2" key="1">
    <citation type="journal article" date="2019" name="Environ. Microbiol.">
        <title>Genomics insights into ecotype formation of ammonia-oxidizing archaea in the deep ocean.</title>
        <authorList>
            <person name="Wang Y."/>
            <person name="Huang J.M."/>
            <person name="Cui G.J."/>
            <person name="Nunoura T."/>
            <person name="Takaki Y."/>
            <person name="Li W.L."/>
            <person name="Li J."/>
            <person name="Gao Z.M."/>
            <person name="Takai K."/>
            <person name="Zhang A.Q."/>
            <person name="Stepanauskas R."/>
        </authorList>
    </citation>
    <scope>NUCLEOTIDE SEQUENCE [LARGE SCALE GENOMIC DNA]</scope>
    <source>
        <strain evidence="1 2">L15b</strain>
    </source>
</reference>
<name>A0A7K4MRE8_9ARCH</name>
<dbReference type="EMBL" id="JACASV010000026">
    <property type="protein sequence ID" value="NWJ43466.1"/>
    <property type="molecule type" value="Genomic_DNA"/>
</dbReference>
<accession>A0A7K4MRE8</accession>
<gene>
    <name evidence="1" type="ORF">HX837_04565</name>
</gene>
<protein>
    <submittedName>
        <fullName evidence="1">Uncharacterized protein</fullName>
    </submittedName>
</protein>
<dbReference type="Proteomes" id="UP000523105">
    <property type="component" value="Unassembled WGS sequence"/>
</dbReference>
<proteinExistence type="predicted"/>
<comment type="caution">
    <text evidence="1">The sequence shown here is derived from an EMBL/GenBank/DDBJ whole genome shotgun (WGS) entry which is preliminary data.</text>
</comment>
<organism evidence="1 2">
    <name type="scientific">Marine Group I thaumarchaeote</name>
    <dbReference type="NCBI Taxonomy" id="2511932"/>
    <lineage>
        <taxon>Archaea</taxon>
        <taxon>Nitrososphaerota</taxon>
        <taxon>Marine Group I</taxon>
    </lineage>
</organism>
<sequence length="59" mass="6995">MRYNYNIKIKSEFPPQVISKKLDKLLDTFTIIENIIEEDKYTKDVLEDPYKGTILEGKD</sequence>
<evidence type="ECO:0000313" key="2">
    <source>
        <dbReference type="Proteomes" id="UP000523105"/>
    </source>
</evidence>
<dbReference type="AlphaFoldDB" id="A0A7K4MRE8"/>